<protein>
    <submittedName>
        <fullName evidence="2">Uncharacterized protein</fullName>
    </submittedName>
</protein>
<sequence>MTVTYRKIAAEGRTNGSGGSGATGSHARTCAECGTRYAVVVRPATTIRFEVSGPTCDTCRRRGSGPATSPRPGNTEAPPESRLFKVWWAGENTGGPRLEARHVTPETSTSIIPDHRAADPAPVEVTDAATLTGVDWVSTMADVARTVLGELAWEVLASVWLGGYCEVLAALADVLDLIWSTHAAEADATDRVVVRLTGLPPVPAALIGDLATRSFLAHDRPPLPCAAEDLRAVGMLVCAGTGHAPDCPCAQERARRLVTGVDSYLFEESAAAVGGLRVEDGAALPSVPEAARPPVEEHPDLPRPPGVPGATVSVPFSSPLLGGRQALRDAQFGTPQGPQIFGRRQR</sequence>
<feature type="region of interest" description="Disordered" evidence="1">
    <location>
        <begin position="288"/>
        <end position="346"/>
    </location>
</feature>
<name>A0A8J3YQ38_9ACTN</name>
<feature type="region of interest" description="Disordered" evidence="1">
    <location>
        <begin position="95"/>
        <end position="114"/>
    </location>
</feature>
<keyword evidence="3" id="KW-1185">Reference proteome</keyword>
<dbReference type="EMBL" id="BOPF01000018">
    <property type="protein sequence ID" value="GIJ47940.1"/>
    <property type="molecule type" value="Genomic_DNA"/>
</dbReference>
<dbReference type="RefSeq" id="WP_203901435.1">
    <property type="nucleotide sequence ID" value="NZ_BOPF01000018.1"/>
</dbReference>
<comment type="caution">
    <text evidence="2">The sequence shown here is derived from an EMBL/GenBank/DDBJ whole genome shotgun (WGS) entry which is preliminary data.</text>
</comment>
<evidence type="ECO:0000313" key="3">
    <source>
        <dbReference type="Proteomes" id="UP000619260"/>
    </source>
</evidence>
<feature type="region of interest" description="Disordered" evidence="1">
    <location>
        <begin position="54"/>
        <end position="81"/>
    </location>
</feature>
<accession>A0A8J3YQ38</accession>
<gene>
    <name evidence="2" type="ORF">Val02_48260</name>
</gene>
<dbReference type="Proteomes" id="UP000619260">
    <property type="component" value="Unassembled WGS sequence"/>
</dbReference>
<organism evidence="2 3">
    <name type="scientific">Virgisporangium aliadipatigenens</name>
    <dbReference type="NCBI Taxonomy" id="741659"/>
    <lineage>
        <taxon>Bacteria</taxon>
        <taxon>Bacillati</taxon>
        <taxon>Actinomycetota</taxon>
        <taxon>Actinomycetes</taxon>
        <taxon>Micromonosporales</taxon>
        <taxon>Micromonosporaceae</taxon>
        <taxon>Virgisporangium</taxon>
    </lineage>
</organism>
<reference evidence="2" key="1">
    <citation type="submission" date="2021-01" db="EMBL/GenBank/DDBJ databases">
        <title>Whole genome shotgun sequence of Virgisporangium aliadipatigenens NBRC 105644.</title>
        <authorList>
            <person name="Komaki H."/>
            <person name="Tamura T."/>
        </authorList>
    </citation>
    <scope>NUCLEOTIDE SEQUENCE</scope>
    <source>
        <strain evidence="2">NBRC 105644</strain>
    </source>
</reference>
<evidence type="ECO:0000313" key="2">
    <source>
        <dbReference type="EMBL" id="GIJ47940.1"/>
    </source>
</evidence>
<proteinExistence type="predicted"/>
<dbReference type="AlphaFoldDB" id="A0A8J3YQ38"/>
<evidence type="ECO:0000256" key="1">
    <source>
        <dbReference type="SAM" id="MobiDB-lite"/>
    </source>
</evidence>